<accession>A0A419A2T2</accession>
<evidence type="ECO:0000313" key="1">
    <source>
        <dbReference type="EMBL" id="RJL07355.1"/>
    </source>
</evidence>
<evidence type="ECO:0000313" key="2">
    <source>
        <dbReference type="Proteomes" id="UP000285530"/>
    </source>
</evidence>
<reference evidence="1 2" key="1">
    <citation type="submission" date="2018-09" db="EMBL/GenBank/DDBJ databases">
        <title>Paracoccus onubensis nov. sp. a moderate halophilic bacterium isolated from Gruta de las Maravillas (Aracena, Spain).</title>
        <authorList>
            <person name="Jurado V."/>
            <person name="Gutierrez-Patricio S."/>
            <person name="Gonzalez-Pimentel J.L."/>
            <person name="Laiz L."/>
            <person name="Saiz-Jimenez C."/>
        </authorList>
    </citation>
    <scope>NUCLEOTIDE SEQUENCE [LARGE SCALE GENOMIC DNA]</scope>
    <source>
        <strain evidence="1 2">DSM 19484</strain>
    </source>
</reference>
<dbReference type="RefSeq" id="WP_119884760.1">
    <property type="nucleotide sequence ID" value="NZ_CP067169.1"/>
</dbReference>
<dbReference type="EMBL" id="QZEV01000002">
    <property type="protein sequence ID" value="RJL07355.1"/>
    <property type="molecule type" value="Genomic_DNA"/>
</dbReference>
<dbReference type="OrthoDB" id="7505548at2"/>
<comment type="caution">
    <text evidence="1">The sequence shown here is derived from an EMBL/GenBank/DDBJ whole genome shotgun (WGS) entry which is preliminary data.</text>
</comment>
<organism evidence="1 2">
    <name type="scientific">Paracoccus aestuarii</name>
    <dbReference type="NCBI Taxonomy" id="453842"/>
    <lineage>
        <taxon>Bacteria</taxon>
        <taxon>Pseudomonadati</taxon>
        <taxon>Pseudomonadota</taxon>
        <taxon>Alphaproteobacteria</taxon>
        <taxon>Rhodobacterales</taxon>
        <taxon>Paracoccaceae</taxon>
        <taxon>Paracoccus</taxon>
    </lineage>
</organism>
<name>A0A419A2T2_9RHOB</name>
<proteinExistence type="predicted"/>
<dbReference type="SUPFAM" id="SSF53146">
    <property type="entry name" value="Nitrogenase accessory factor-like"/>
    <property type="match status" value="1"/>
</dbReference>
<protein>
    <recommendedName>
        <fullName evidence="3">Dinitrogenase iron-molybdenum cofactor biosynthesis domain-containing protein</fullName>
    </recommendedName>
</protein>
<dbReference type="InterPro" id="IPR036105">
    <property type="entry name" value="DiNase_FeMo-co_biosyn_sf"/>
</dbReference>
<sequence length="115" mass="12300">MASTASTTPDRTNCIAVLVARHRRRFVLSPFFGKSDGLLVIDPVARRRRYRANAARTNEAICELILASGATRLICGFVGAPERDGLRAAGTDIRLASCAHSVADLVSAFETLPSA</sequence>
<keyword evidence="2" id="KW-1185">Reference proteome</keyword>
<gene>
    <name evidence="1" type="ORF">D3P06_01045</name>
</gene>
<dbReference type="Proteomes" id="UP000285530">
    <property type="component" value="Unassembled WGS sequence"/>
</dbReference>
<dbReference type="AlphaFoldDB" id="A0A419A2T2"/>
<evidence type="ECO:0008006" key="3">
    <source>
        <dbReference type="Google" id="ProtNLM"/>
    </source>
</evidence>